<keyword evidence="1" id="KW-1133">Transmembrane helix</keyword>
<feature type="transmembrane region" description="Helical" evidence="1">
    <location>
        <begin position="77"/>
        <end position="99"/>
    </location>
</feature>
<dbReference type="PANTHER" id="PTHR30273">
    <property type="entry name" value="PERIPLASMIC SIGNAL SENSOR AND SIGMA FACTOR ACTIVATOR FECR-RELATED"/>
    <property type="match status" value="1"/>
</dbReference>
<feature type="domain" description="Protein FecR C-terminal" evidence="3">
    <location>
        <begin position="319"/>
        <end position="386"/>
    </location>
</feature>
<accession>A0A4V1KHQ3</accession>
<sequence length="388" mass="43897">MKREDFQELIEKYLDGSIDEKGKQILFLYYDELQKNKETWDEEVLGSRETVRLRLLNKILTDIKSPKKNTWSKKRKWLSVAAMFLMVMAGTIFLSRYYYNNHRSANSKKNDILPVGNQAVLILSNGSKIILKDRESGTLARRGNTIISQSRPGQLIYAITSNIDNKKEPEYNTLTTPRGEGYQLVLSDGTRVWLNAESSITFPSFFTGKDRIVSTTGEAYFEVNTIAKRSGLEKIPFIVKTRGQEVKVLGTHFNINAYPEEGSNKTTLLEGSVQVLGNGASESRVLRPGQQASLKPGSGYISVENVSLDKVVAWKDGLFILDETNITDIMKQLERLYDVKVEYEGKVPSVRYTGSIPRKSALSKVLRMLERTGSARFKMENNVIIVLK</sequence>
<gene>
    <name evidence="4" type="ORF">EKH83_17110</name>
</gene>
<dbReference type="InterPro" id="IPR012373">
    <property type="entry name" value="Ferrdict_sens_TM"/>
</dbReference>
<evidence type="ECO:0000313" key="5">
    <source>
        <dbReference type="Proteomes" id="UP000290848"/>
    </source>
</evidence>
<dbReference type="Pfam" id="PF16344">
    <property type="entry name" value="FecR_C"/>
    <property type="match status" value="1"/>
</dbReference>
<dbReference type="InterPro" id="IPR032508">
    <property type="entry name" value="FecR_C"/>
</dbReference>
<reference evidence="4 5" key="1">
    <citation type="submission" date="2018-12" db="EMBL/GenBank/DDBJ databases">
        <title>The Draft Genome Sequence of the Soil Bacterium Pedobacter tournemirensis R1.</title>
        <authorList>
            <person name="He J."/>
        </authorList>
    </citation>
    <scope>NUCLEOTIDE SEQUENCE [LARGE SCALE GENOMIC DNA]</scope>
    <source>
        <strain evidence="4 5">R1</strain>
    </source>
</reference>
<evidence type="ECO:0000256" key="1">
    <source>
        <dbReference type="SAM" id="Phobius"/>
    </source>
</evidence>
<dbReference type="Proteomes" id="UP000290848">
    <property type="component" value="Unassembled WGS sequence"/>
</dbReference>
<proteinExistence type="predicted"/>
<dbReference type="Gene3D" id="2.60.120.1440">
    <property type="match status" value="1"/>
</dbReference>
<evidence type="ECO:0000313" key="4">
    <source>
        <dbReference type="EMBL" id="RXF67992.1"/>
    </source>
</evidence>
<organism evidence="4 5">
    <name type="scientific">Arcticibacter tournemirensis</name>
    <dbReference type="NCBI Taxonomy" id="699437"/>
    <lineage>
        <taxon>Bacteria</taxon>
        <taxon>Pseudomonadati</taxon>
        <taxon>Bacteroidota</taxon>
        <taxon>Sphingobacteriia</taxon>
        <taxon>Sphingobacteriales</taxon>
        <taxon>Sphingobacteriaceae</taxon>
        <taxon>Arcticibacter</taxon>
    </lineage>
</organism>
<dbReference type="Gene3D" id="3.55.50.30">
    <property type="match status" value="1"/>
</dbReference>
<dbReference type="AlphaFoldDB" id="A0A4V1KHQ3"/>
<dbReference type="InterPro" id="IPR006860">
    <property type="entry name" value="FecR"/>
</dbReference>
<dbReference type="PANTHER" id="PTHR30273:SF2">
    <property type="entry name" value="PROTEIN FECR"/>
    <property type="match status" value="1"/>
</dbReference>
<name>A0A4V1KHQ3_9SPHI</name>
<comment type="caution">
    <text evidence="4">The sequence shown here is derived from an EMBL/GenBank/DDBJ whole genome shotgun (WGS) entry which is preliminary data.</text>
</comment>
<feature type="domain" description="FecR protein" evidence="2">
    <location>
        <begin position="173"/>
        <end position="274"/>
    </location>
</feature>
<evidence type="ECO:0000259" key="2">
    <source>
        <dbReference type="Pfam" id="PF04773"/>
    </source>
</evidence>
<dbReference type="RefSeq" id="WP_128770680.1">
    <property type="nucleotide sequence ID" value="NZ_RXOC01000013.1"/>
</dbReference>
<keyword evidence="1" id="KW-0812">Transmembrane</keyword>
<protein>
    <submittedName>
        <fullName evidence="4">FecR family protein</fullName>
    </submittedName>
</protein>
<dbReference type="EMBL" id="RXOC01000013">
    <property type="protein sequence ID" value="RXF67992.1"/>
    <property type="molecule type" value="Genomic_DNA"/>
</dbReference>
<dbReference type="Pfam" id="PF04773">
    <property type="entry name" value="FecR"/>
    <property type="match status" value="1"/>
</dbReference>
<keyword evidence="1" id="KW-0472">Membrane</keyword>
<evidence type="ECO:0000259" key="3">
    <source>
        <dbReference type="Pfam" id="PF16344"/>
    </source>
</evidence>
<dbReference type="GO" id="GO:0016989">
    <property type="term" value="F:sigma factor antagonist activity"/>
    <property type="evidence" value="ECO:0007669"/>
    <property type="project" value="TreeGrafter"/>
</dbReference>